<comment type="caution">
    <text evidence="1">The sequence shown here is derived from an EMBL/GenBank/DDBJ whole genome shotgun (WGS) entry which is preliminary data.</text>
</comment>
<evidence type="ECO:0000313" key="1">
    <source>
        <dbReference type="EMBL" id="GFH22623.1"/>
    </source>
</evidence>
<dbReference type="EMBL" id="BLLF01002082">
    <property type="protein sequence ID" value="GFH22623.1"/>
    <property type="molecule type" value="Genomic_DNA"/>
</dbReference>
<dbReference type="Proteomes" id="UP000485058">
    <property type="component" value="Unassembled WGS sequence"/>
</dbReference>
<reference evidence="1 2" key="1">
    <citation type="submission" date="2020-02" db="EMBL/GenBank/DDBJ databases">
        <title>Draft genome sequence of Haematococcus lacustris strain NIES-144.</title>
        <authorList>
            <person name="Morimoto D."/>
            <person name="Nakagawa S."/>
            <person name="Yoshida T."/>
            <person name="Sawayama S."/>
        </authorList>
    </citation>
    <scope>NUCLEOTIDE SEQUENCE [LARGE SCALE GENOMIC DNA]</scope>
    <source>
        <strain evidence="1 2">NIES-144</strain>
    </source>
</reference>
<evidence type="ECO:0000313" key="2">
    <source>
        <dbReference type="Proteomes" id="UP000485058"/>
    </source>
</evidence>
<organism evidence="1 2">
    <name type="scientific">Haematococcus lacustris</name>
    <name type="common">Green alga</name>
    <name type="synonym">Haematococcus pluvialis</name>
    <dbReference type="NCBI Taxonomy" id="44745"/>
    <lineage>
        <taxon>Eukaryota</taxon>
        <taxon>Viridiplantae</taxon>
        <taxon>Chlorophyta</taxon>
        <taxon>core chlorophytes</taxon>
        <taxon>Chlorophyceae</taxon>
        <taxon>CS clade</taxon>
        <taxon>Chlamydomonadales</taxon>
        <taxon>Haematococcaceae</taxon>
        <taxon>Haematococcus</taxon>
    </lineage>
</organism>
<proteinExistence type="predicted"/>
<dbReference type="AlphaFoldDB" id="A0A699ZJ43"/>
<accession>A0A699ZJ43</accession>
<gene>
    <name evidence="1" type="ORF">HaLaN_20117</name>
</gene>
<keyword evidence="2" id="KW-1185">Reference proteome</keyword>
<sequence>MAGAGTASLHDEVKELGDLLRAEAAQQTKSDAQLANLRVLYKRKSKSLELRAAKGGGAAYMVHSFRKAHALMKAKAPTTSPEIANELRALWDLTDLQMKKADYYARQFRARGAAAALVAPAAYLAWARMRKSEGCS</sequence>
<protein>
    <submittedName>
        <fullName evidence="1">Uncharacterized protein</fullName>
    </submittedName>
</protein>
<name>A0A699ZJ43_HAELA</name>